<feature type="compositionally biased region" description="Basic and acidic residues" evidence="2">
    <location>
        <begin position="968"/>
        <end position="985"/>
    </location>
</feature>
<evidence type="ECO:0008006" key="5">
    <source>
        <dbReference type="Google" id="ProtNLM"/>
    </source>
</evidence>
<feature type="region of interest" description="Disordered" evidence="2">
    <location>
        <begin position="356"/>
        <end position="422"/>
    </location>
</feature>
<sequence length="985" mass="104953">MEAAAAPAPCWSGGGGRARRLRRCSRRDRESRRSQRRGGRPGEPAHRGVLSSSSDSESEGPAPPAPVAPGKPRRRPLRRRTRPSGSSCSHEEEEEEEEDLIDGFAIASFISLEALEKDTTLRTPERLEHRLKHSGKRKRDEGSGSEEEEGRDESSEKGCGRHAGERALRRRSKRRRKEASLRSYLETGYICDMESDPGEQASNDDLDQSFTVSTNKASGPVGAVNGSCAAKLSVIPKVSGLERSQERSHEADGGPQLVPFLPKDPLSQAAPALPVAPARPPTPPAPPPSRTPNPAAARTTPQPRGQPPVPQGGPAPHGLPQPTVHGKGAPFASPTPPGPYGAGLDLSIAGCSRSSAHAKPLLPPCSSSSQLPPRPSTPSLALPPHAFPSTLRPPTHHHPPLFPPSPGLPPPPPLLQVAGHPAAAAALSEQELIRQGLSSRFLTAQGGADMGAAAIRPLAFQFHQHNHQHQHTHQHTHQHFTPFPPGMVAAPAMFEKYPGKIDGLLRHNFYATFPPTVTGIQPVLPPAVSFGSLQGAFQPKSTNPELPSRLGAVAPSLSQKGGQLTDPFRPSLRKPGKWCSMHVRVAYMILRHQEKMKLMQGDPHKLDFRNDLITCLPGTGTFGSLAHGQELTRPATLFTPAGAVQASSGASFGPPSAPHSSFLGPSAHIDPFSRPSGLAALGALSNGAFGGLGNPAFNSSSMFGQKDSPGAQAYGSPHDPWNRLHRTPPSFPTAPAWPKGGAGDAAERGPAQHDKELDKREVPAIKDEKDRDTLFSRLPPRASPAPLTTKHPASLGLEDGPMRAHSEPGREQRYGSPVGGRASRSPYPDPALKKEVKVKEEPELGVLEGALRAGGPFPGALHVPHSLGPLAVFERPPYLVAGPAPGSPYATLEAWREPYALPRYLERELPEDYERARLYGLGPHPPGLLAYPRHAALLAKAPPPEGLLGAPPPLIPAVPGARPSSPRRAPDLRELTTAYKDRDSR</sequence>
<dbReference type="InterPro" id="IPR023246">
    <property type="entry name" value="AUTS2"/>
</dbReference>
<dbReference type="PRINTS" id="PR02044">
    <property type="entry name" value="FIBROSIN1LPF"/>
</dbReference>
<feature type="compositionally biased region" description="Polar residues" evidence="2">
    <location>
        <begin position="208"/>
        <end position="217"/>
    </location>
</feature>
<feature type="compositionally biased region" description="Low complexity" evidence="2">
    <location>
        <begin position="292"/>
        <end position="303"/>
    </location>
</feature>
<feature type="compositionally biased region" description="Low complexity" evidence="2">
    <location>
        <begin position="957"/>
        <end position="967"/>
    </location>
</feature>
<feature type="region of interest" description="Disordered" evidence="2">
    <location>
        <begin position="240"/>
        <end position="340"/>
    </location>
</feature>
<feature type="compositionally biased region" description="Basic residues" evidence="2">
    <location>
        <begin position="168"/>
        <end position="177"/>
    </location>
</feature>
<accession>A0A9D3X3D8</accession>
<keyword evidence="1" id="KW-0597">Phosphoprotein</keyword>
<protein>
    <recommendedName>
        <fullName evidence="5">Fibrosin-1</fullName>
    </recommendedName>
</protein>
<keyword evidence="4" id="KW-1185">Reference proteome</keyword>
<feature type="compositionally biased region" description="Acidic residues" evidence="2">
    <location>
        <begin position="91"/>
        <end position="100"/>
    </location>
</feature>
<feature type="compositionally biased region" description="Basic and acidic residues" evidence="2">
    <location>
        <begin position="152"/>
        <end position="167"/>
    </location>
</feature>
<proteinExistence type="predicted"/>
<feature type="compositionally biased region" description="Basic residues" evidence="2">
    <location>
        <begin position="71"/>
        <end position="82"/>
    </location>
</feature>
<feature type="compositionally biased region" description="Basic and acidic residues" evidence="2">
    <location>
        <begin position="243"/>
        <end position="252"/>
    </location>
</feature>
<feature type="compositionally biased region" description="Basic and acidic residues" evidence="2">
    <location>
        <begin position="115"/>
        <end position="128"/>
    </location>
</feature>
<evidence type="ECO:0000313" key="3">
    <source>
        <dbReference type="EMBL" id="KAH1172178.1"/>
    </source>
</evidence>
<gene>
    <name evidence="3" type="ORF">KIL84_007796</name>
</gene>
<feature type="compositionally biased region" description="Basic residues" evidence="2">
    <location>
        <begin position="17"/>
        <end position="26"/>
    </location>
</feature>
<dbReference type="AlphaFoldDB" id="A0A9D3X3D8"/>
<dbReference type="PANTHER" id="PTHR14429">
    <property type="entry name" value="FIBROSIN FAMILY MEMBER"/>
    <property type="match status" value="1"/>
</dbReference>
<organism evidence="3 4">
    <name type="scientific">Mauremys mutica</name>
    <name type="common">yellowpond turtle</name>
    <dbReference type="NCBI Taxonomy" id="74926"/>
    <lineage>
        <taxon>Eukaryota</taxon>
        <taxon>Metazoa</taxon>
        <taxon>Chordata</taxon>
        <taxon>Craniata</taxon>
        <taxon>Vertebrata</taxon>
        <taxon>Euteleostomi</taxon>
        <taxon>Archelosauria</taxon>
        <taxon>Testudinata</taxon>
        <taxon>Testudines</taxon>
        <taxon>Cryptodira</taxon>
        <taxon>Durocryptodira</taxon>
        <taxon>Testudinoidea</taxon>
        <taxon>Geoemydidae</taxon>
        <taxon>Geoemydinae</taxon>
        <taxon>Mauremys</taxon>
    </lineage>
</organism>
<evidence type="ECO:0000256" key="2">
    <source>
        <dbReference type="SAM" id="MobiDB-lite"/>
    </source>
</evidence>
<evidence type="ECO:0000256" key="1">
    <source>
        <dbReference type="ARBA" id="ARBA00022553"/>
    </source>
</evidence>
<feature type="compositionally biased region" description="Pro residues" evidence="2">
    <location>
        <begin position="304"/>
        <end position="319"/>
    </location>
</feature>
<reference evidence="3" key="1">
    <citation type="submission" date="2021-09" db="EMBL/GenBank/DDBJ databases">
        <title>The genome of Mauremys mutica provides insights into the evolution of semi-aquatic lifestyle.</title>
        <authorList>
            <person name="Gong S."/>
            <person name="Gao Y."/>
        </authorList>
    </citation>
    <scope>NUCLEOTIDE SEQUENCE</scope>
    <source>
        <strain evidence="3">MM-2020</strain>
        <tissue evidence="3">Muscle</tissue>
    </source>
</reference>
<feature type="compositionally biased region" description="Acidic residues" evidence="2">
    <location>
        <begin position="193"/>
        <end position="207"/>
    </location>
</feature>
<feature type="compositionally biased region" description="Pro residues" evidence="2">
    <location>
        <begin position="400"/>
        <end position="414"/>
    </location>
</feature>
<feature type="region of interest" description="Disordered" evidence="2">
    <location>
        <begin position="700"/>
        <end position="836"/>
    </location>
</feature>
<feature type="compositionally biased region" description="Basic and acidic residues" evidence="2">
    <location>
        <begin position="745"/>
        <end position="774"/>
    </location>
</feature>
<dbReference type="EMBL" id="JAHDVG010000483">
    <property type="protein sequence ID" value="KAH1172178.1"/>
    <property type="molecule type" value="Genomic_DNA"/>
</dbReference>
<dbReference type="PANTHER" id="PTHR14429:SF24">
    <property type="entry name" value="FIBROSIN"/>
    <property type="match status" value="1"/>
</dbReference>
<feature type="region of interest" description="Disordered" evidence="2">
    <location>
        <begin position="115"/>
        <end position="228"/>
    </location>
</feature>
<feature type="region of interest" description="Disordered" evidence="2">
    <location>
        <begin position="948"/>
        <end position="985"/>
    </location>
</feature>
<feature type="region of interest" description="Disordered" evidence="2">
    <location>
        <begin position="1"/>
        <end position="100"/>
    </location>
</feature>
<feature type="compositionally biased region" description="Pro residues" evidence="2">
    <location>
        <begin position="277"/>
        <end position="291"/>
    </location>
</feature>
<dbReference type="OrthoDB" id="10060000at2759"/>
<name>A0A9D3X3D8_9SAUR</name>
<comment type="caution">
    <text evidence="3">The sequence shown here is derived from an EMBL/GenBank/DDBJ whole genome shotgun (WGS) entry which is preliminary data.</text>
</comment>
<feature type="compositionally biased region" description="Basic and acidic residues" evidence="2">
    <location>
        <begin position="800"/>
        <end position="813"/>
    </location>
</feature>
<evidence type="ECO:0000313" key="4">
    <source>
        <dbReference type="Proteomes" id="UP000827986"/>
    </source>
</evidence>
<dbReference type="Pfam" id="PF15336">
    <property type="entry name" value="Auts2"/>
    <property type="match status" value="1"/>
</dbReference>
<dbReference type="Proteomes" id="UP000827986">
    <property type="component" value="Unassembled WGS sequence"/>
</dbReference>